<evidence type="ECO:0000256" key="4">
    <source>
        <dbReference type="ARBA" id="ARBA00022741"/>
    </source>
</evidence>
<comment type="catalytic activity">
    <reaction evidence="11 13">
        <text>ATP + H2O = ADP + phosphate + H(+)</text>
        <dbReference type="Rhea" id="RHEA:13065"/>
        <dbReference type="ChEBI" id="CHEBI:15377"/>
        <dbReference type="ChEBI" id="CHEBI:15378"/>
        <dbReference type="ChEBI" id="CHEBI:30616"/>
        <dbReference type="ChEBI" id="CHEBI:43474"/>
        <dbReference type="ChEBI" id="CHEBI:456216"/>
        <dbReference type="EC" id="5.6.2.3"/>
    </reaction>
</comment>
<comment type="similarity">
    <text evidence="1 13">Belongs to the helicase family. DnaB subfamily.</text>
</comment>
<feature type="domain" description="SF4 helicase" evidence="15">
    <location>
        <begin position="198"/>
        <end position="472"/>
    </location>
</feature>
<evidence type="ECO:0000256" key="11">
    <source>
        <dbReference type="ARBA" id="ARBA00048954"/>
    </source>
</evidence>
<evidence type="ECO:0000256" key="5">
    <source>
        <dbReference type="ARBA" id="ARBA00022801"/>
    </source>
</evidence>
<keyword evidence="9" id="KW-0413">Isomerase</keyword>
<comment type="function">
    <text evidence="10 13">The main replicative DNA helicase, it participates in initiation and elongation during chromosome replication. Travels ahead of the DNA replisome, separating dsDNA into templates for DNA synthesis. A processive ATP-dependent 5'-3' DNA helicase it has DNA-dependent ATPase activity.</text>
</comment>
<dbReference type="GO" id="GO:0005524">
    <property type="term" value="F:ATP binding"/>
    <property type="evidence" value="ECO:0007669"/>
    <property type="project" value="UniProtKB-UniRule"/>
</dbReference>
<evidence type="ECO:0000256" key="2">
    <source>
        <dbReference type="ARBA" id="ARBA00022515"/>
    </source>
</evidence>
<dbReference type="PROSITE" id="PS51199">
    <property type="entry name" value="SF4_HELICASE"/>
    <property type="match status" value="1"/>
</dbReference>
<evidence type="ECO:0000256" key="12">
    <source>
        <dbReference type="NCBIfam" id="TIGR00665"/>
    </source>
</evidence>
<keyword evidence="7 13" id="KW-0067">ATP-binding</keyword>
<keyword evidence="5 13" id="KW-0378">Hydrolase</keyword>
<dbReference type="InterPro" id="IPR007692">
    <property type="entry name" value="DNA_helicase_DnaB"/>
</dbReference>
<dbReference type="AlphaFoldDB" id="A0A2V3PQY0"/>
<dbReference type="GO" id="GO:1990077">
    <property type="term" value="C:primosome complex"/>
    <property type="evidence" value="ECO:0007669"/>
    <property type="project" value="UniProtKB-UniRule"/>
</dbReference>
<dbReference type="GO" id="GO:0043139">
    <property type="term" value="F:5'-3' DNA helicase activity"/>
    <property type="evidence" value="ECO:0007669"/>
    <property type="project" value="UniProtKB-EC"/>
</dbReference>
<dbReference type="PANTHER" id="PTHR30153:SF2">
    <property type="entry name" value="REPLICATIVE DNA HELICASE"/>
    <property type="match status" value="1"/>
</dbReference>
<evidence type="ECO:0000259" key="15">
    <source>
        <dbReference type="PROSITE" id="PS51199"/>
    </source>
</evidence>
<dbReference type="FunFam" id="3.40.50.300:FF:000076">
    <property type="entry name" value="Replicative DNA helicase"/>
    <property type="match status" value="1"/>
</dbReference>
<organism evidence="16 17">
    <name type="scientific">Dysgonomonas alginatilytica</name>
    <dbReference type="NCBI Taxonomy" id="1605892"/>
    <lineage>
        <taxon>Bacteria</taxon>
        <taxon>Pseudomonadati</taxon>
        <taxon>Bacteroidota</taxon>
        <taxon>Bacteroidia</taxon>
        <taxon>Bacteroidales</taxon>
        <taxon>Dysgonomonadaceae</taxon>
        <taxon>Dysgonomonas</taxon>
    </lineage>
</organism>
<dbReference type="GO" id="GO:0005829">
    <property type="term" value="C:cytosol"/>
    <property type="evidence" value="ECO:0007669"/>
    <property type="project" value="TreeGrafter"/>
</dbReference>
<dbReference type="GO" id="GO:0006269">
    <property type="term" value="P:DNA replication, synthesis of primer"/>
    <property type="evidence" value="ECO:0007669"/>
    <property type="project" value="UniProtKB-UniRule"/>
</dbReference>
<feature type="region of interest" description="Disordered" evidence="14">
    <location>
        <begin position="1"/>
        <end position="23"/>
    </location>
</feature>
<dbReference type="Pfam" id="PF00772">
    <property type="entry name" value="DnaB"/>
    <property type="match status" value="1"/>
</dbReference>
<comment type="caution">
    <text evidence="16">The sequence shown here is derived from an EMBL/GenBank/DDBJ whole genome shotgun (WGS) entry which is preliminary data.</text>
</comment>
<dbReference type="CDD" id="cd00984">
    <property type="entry name" value="DnaB_C"/>
    <property type="match status" value="1"/>
</dbReference>
<evidence type="ECO:0000256" key="9">
    <source>
        <dbReference type="ARBA" id="ARBA00023235"/>
    </source>
</evidence>
<dbReference type="InterPro" id="IPR027417">
    <property type="entry name" value="P-loop_NTPase"/>
</dbReference>
<dbReference type="EC" id="5.6.2.3" evidence="12 13"/>
<protein>
    <recommendedName>
        <fullName evidence="12 13">Replicative DNA helicase</fullName>
        <ecNumber evidence="12 13">5.6.2.3</ecNumber>
    </recommendedName>
</protein>
<evidence type="ECO:0000256" key="3">
    <source>
        <dbReference type="ARBA" id="ARBA00022705"/>
    </source>
</evidence>
<keyword evidence="3 13" id="KW-0235">DNA replication</keyword>
<keyword evidence="6 13" id="KW-0347">Helicase</keyword>
<dbReference type="InterPro" id="IPR016136">
    <property type="entry name" value="DNA_helicase_N/primase_C"/>
</dbReference>
<dbReference type="NCBIfam" id="TIGR00665">
    <property type="entry name" value="DnaB"/>
    <property type="match status" value="1"/>
</dbReference>
<dbReference type="GO" id="GO:0016887">
    <property type="term" value="F:ATP hydrolysis activity"/>
    <property type="evidence" value="ECO:0007669"/>
    <property type="project" value="RHEA"/>
</dbReference>
<sequence length="503" mass="56151">MENNKKGQQRKGGRAKDNAMQSPEIGRIQPQARELEEAVLGALMLEKDAYSLVSDILKPDSFYDNIHQIVYRAIVSLISKQAPVDMLTVVEELKKTGELESVGGPVYIAQLTEKVASAAHIEFHARIIAQKYLARELIGFSSEITNKAFDETFDVDDLMQEAESKLFEMSQGNVKKDVQQINPVIKEALQLLEIAANRPEGLSGLQTGFNNLDKVTSGWQNSDLIIIAARPAMGKTAFVLSMAKNMSVTYNYPVALFSLEMSNVQLVNRLIVNTCEIPGEKIKNGQLAPYEWEQLDFKIKELYDAPLFIDDTPSLSVFELRTKARRLVREHGVRMLIIDYLQLMNASGMAYGSREQEVSMISRSLKGLAKELNIPIIALSQLNRGVEGRTGIEGKRPQLSDLRESGAIEQDADMVCFIHRPEYYKILEDEKGNSLLGMAEIIIAKHRNGATADVLLRFKSEFARFQNVEDEYNADGAQFMSKMSATPSAESFPPMSGNDVVPF</sequence>
<dbReference type="EMBL" id="QICL01000010">
    <property type="protein sequence ID" value="PXV64394.1"/>
    <property type="molecule type" value="Genomic_DNA"/>
</dbReference>
<keyword evidence="8 13" id="KW-0238">DNA-binding</keyword>
<dbReference type="SUPFAM" id="SSF52540">
    <property type="entry name" value="P-loop containing nucleoside triphosphate hydrolases"/>
    <property type="match status" value="1"/>
</dbReference>
<dbReference type="Gene3D" id="3.40.50.300">
    <property type="entry name" value="P-loop containing nucleotide triphosphate hydrolases"/>
    <property type="match status" value="1"/>
</dbReference>
<evidence type="ECO:0000256" key="10">
    <source>
        <dbReference type="ARBA" id="ARBA00044932"/>
    </source>
</evidence>
<gene>
    <name evidence="16" type="ORF">CLV62_11037</name>
</gene>
<dbReference type="InterPro" id="IPR036185">
    <property type="entry name" value="DNA_heli_DnaB-like_N_sf"/>
</dbReference>
<keyword evidence="4 13" id="KW-0547">Nucleotide-binding</keyword>
<dbReference type="InterPro" id="IPR007694">
    <property type="entry name" value="DNA_helicase_DnaB-like_C"/>
</dbReference>
<evidence type="ECO:0000256" key="1">
    <source>
        <dbReference type="ARBA" id="ARBA00008428"/>
    </source>
</evidence>
<dbReference type="Proteomes" id="UP000247973">
    <property type="component" value="Unassembled WGS sequence"/>
</dbReference>
<dbReference type="Gene3D" id="1.10.860.10">
    <property type="entry name" value="DNAb Helicase, Chain A"/>
    <property type="match status" value="1"/>
</dbReference>
<evidence type="ECO:0000256" key="14">
    <source>
        <dbReference type="SAM" id="MobiDB-lite"/>
    </source>
</evidence>
<name>A0A2V3PQY0_9BACT</name>
<dbReference type="SUPFAM" id="SSF48024">
    <property type="entry name" value="N-terminal domain of DnaB helicase"/>
    <property type="match status" value="1"/>
</dbReference>
<keyword evidence="2 13" id="KW-0639">Primosome</keyword>
<dbReference type="GO" id="GO:0003677">
    <property type="term" value="F:DNA binding"/>
    <property type="evidence" value="ECO:0007669"/>
    <property type="project" value="UniProtKB-UniRule"/>
</dbReference>
<evidence type="ECO:0000256" key="6">
    <source>
        <dbReference type="ARBA" id="ARBA00022806"/>
    </source>
</evidence>
<dbReference type="Pfam" id="PF03796">
    <property type="entry name" value="DnaB_C"/>
    <property type="match status" value="1"/>
</dbReference>
<proteinExistence type="inferred from homology"/>
<dbReference type="PANTHER" id="PTHR30153">
    <property type="entry name" value="REPLICATIVE DNA HELICASE DNAB"/>
    <property type="match status" value="1"/>
</dbReference>
<evidence type="ECO:0000313" key="17">
    <source>
        <dbReference type="Proteomes" id="UP000247973"/>
    </source>
</evidence>
<evidence type="ECO:0000256" key="7">
    <source>
        <dbReference type="ARBA" id="ARBA00022840"/>
    </source>
</evidence>
<dbReference type="FunFam" id="1.10.860.10:FF:000001">
    <property type="entry name" value="Replicative DNA helicase"/>
    <property type="match status" value="1"/>
</dbReference>
<reference evidence="16 17" key="1">
    <citation type="submission" date="2018-03" db="EMBL/GenBank/DDBJ databases">
        <title>Genomic Encyclopedia of Archaeal and Bacterial Type Strains, Phase II (KMG-II): from individual species to whole genera.</title>
        <authorList>
            <person name="Goeker M."/>
        </authorList>
    </citation>
    <scope>NUCLEOTIDE SEQUENCE [LARGE SCALE GENOMIC DNA]</scope>
    <source>
        <strain evidence="16 17">DSM 100214</strain>
    </source>
</reference>
<dbReference type="InterPro" id="IPR007693">
    <property type="entry name" value="DNA_helicase_DnaB-like_N"/>
</dbReference>
<dbReference type="GO" id="GO:0042802">
    <property type="term" value="F:identical protein binding"/>
    <property type="evidence" value="ECO:0007669"/>
    <property type="project" value="UniProtKB-ARBA"/>
</dbReference>
<evidence type="ECO:0000256" key="13">
    <source>
        <dbReference type="RuleBase" id="RU362085"/>
    </source>
</evidence>
<evidence type="ECO:0000256" key="8">
    <source>
        <dbReference type="ARBA" id="ARBA00023125"/>
    </source>
</evidence>
<evidence type="ECO:0000313" key="16">
    <source>
        <dbReference type="EMBL" id="PXV64394.1"/>
    </source>
</evidence>
<keyword evidence="17" id="KW-1185">Reference proteome</keyword>
<accession>A0A2V3PQY0</accession>